<proteinExistence type="predicted"/>
<dbReference type="Pfam" id="PF13609">
    <property type="entry name" value="Porin_4"/>
    <property type="match status" value="1"/>
</dbReference>
<organism evidence="3 4">
    <name type="scientific">Pseudoalteromonas fuliginea</name>
    <dbReference type="NCBI Taxonomy" id="1872678"/>
    <lineage>
        <taxon>Bacteria</taxon>
        <taxon>Pseudomonadati</taxon>
        <taxon>Pseudomonadota</taxon>
        <taxon>Gammaproteobacteria</taxon>
        <taxon>Alteromonadales</taxon>
        <taxon>Pseudoalteromonadaceae</taxon>
        <taxon>Pseudoalteromonas</taxon>
    </lineage>
</organism>
<evidence type="ECO:0000313" key="3">
    <source>
        <dbReference type="EMBL" id="KAA1157108.1"/>
    </source>
</evidence>
<evidence type="ECO:0000259" key="2">
    <source>
        <dbReference type="Pfam" id="PF13609"/>
    </source>
</evidence>
<dbReference type="SUPFAM" id="SSF56935">
    <property type="entry name" value="Porins"/>
    <property type="match status" value="1"/>
</dbReference>
<comment type="caution">
    <text evidence="3">The sequence shown here is derived from an EMBL/GenBank/DDBJ whole genome shotgun (WGS) entry which is preliminary data.</text>
</comment>
<accession>A0ABQ6RIS3</accession>
<evidence type="ECO:0000313" key="4">
    <source>
        <dbReference type="Proteomes" id="UP000322915"/>
    </source>
</evidence>
<feature type="chain" id="PRO_5045867492" description="Porin domain-containing protein" evidence="1">
    <location>
        <begin position="26"/>
        <end position="400"/>
    </location>
</feature>
<name>A0ABQ6RIS3_9GAMM</name>
<evidence type="ECO:0000256" key="1">
    <source>
        <dbReference type="SAM" id="SignalP"/>
    </source>
</evidence>
<gene>
    <name evidence="3" type="ORF">EU509_08840</name>
</gene>
<dbReference type="RefSeq" id="WP_139016131.1">
    <property type="nucleotide sequence ID" value="NZ_JJNZ01000041.1"/>
</dbReference>
<dbReference type="Proteomes" id="UP000322915">
    <property type="component" value="Unassembled WGS sequence"/>
</dbReference>
<sequence>MMRKSFKYSVITSFLLMQSGFTASANTQIDELAAALDKVKISGYLNLTAGTAKKENAFFRAYDTKINATSETWGGVQIDFKASEKLDFTLLTKFFAESRPYDDSFGVDLAYLSYKLSDQTKLRGGILRVPLYKDSDYKDTGFAHLWLRTPELIYANNKVQRHTGIEILHDIYLGDGTVQVQAFYGQNEDPRAKAAANNNKTYTIDDIMGVHATYSIDEHLFKLGATTRTEPGDLSDFTYTDSQGNERLEEEGYYAGDRQTFYSLGYGFDDGLWKVDAEAIFEITTGGRQDNGKYYASVGYRFGDITPYVMYQYRETLDDSERGLNVDTYVADDEKNTVTRFNLQKSFQQSILSIGSRYDISSNLAFKAQVDSYEHTSTGVNGNTRDIDNLLYSVSLQAVF</sequence>
<dbReference type="EMBL" id="SEUJ01000067">
    <property type="protein sequence ID" value="KAA1157108.1"/>
    <property type="molecule type" value="Genomic_DNA"/>
</dbReference>
<feature type="signal peptide" evidence="1">
    <location>
        <begin position="1"/>
        <end position="25"/>
    </location>
</feature>
<reference evidence="3 4" key="1">
    <citation type="submission" date="2019-01" db="EMBL/GenBank/DDBJ databases">
        <title>Genome sequences of marine Pseudoalteromonas species.</title>
        <authorList>
            <person name="Boraston A.B."/>
            <person name="Hehemann J.-H."/>
            <person name="Vickers C.J."/>
            <person name="Salama-Alber O."/>
            <person name="Abe K."/>
            <person name="Hettle A.J."/>
        </authorList>
    </citation>
    <scope>NUCLEOTIDE SEQUENCE [LARGE SCALE GENOMIC DNA]</scope>
    <source>
        <strain evidence="3 4">PS47</strain>
    </source>
</reference>
<dbReference type="InterPro" id="IPR033900">
    <property type="entry name" value="Gram_neg_porin_domain"/>
</dbReference>
<keyword evidence="1" id="KW-0732">Signal</keyword>
<keyword evidence="4" id="KW-1185">Reference proteome</keyword>
<protein>
    <recommendedName>
        <fullName evidence="2">Porin domain-containing protein</fullName>
    </recommendedName>
</protein>
<feature type="domain" description="Porin" evidence="2">
    <location>
        <begin position="22"/>
        <end position="374"/>
    </location>
</feature>